<dbReference type="GO" id="GO:0008270">
    <property type="term" value="F:zinc ion binding"/>
    <property type="evidence" value="ECO:0007669"/>
    <property type="project" value="InterPro"/>
</dbReference>
<dbReference type="SMART" id="SM00507">
    <property type="entry name" value="HNHc"/>
    <property type="match status" value="1"/>
</dbReference>
<evidence type="ECO:0000313" key="5">
    <source>
        <dbReference type="EMBL" id="SFN03215.1"/>
    </source>
</evidence>
<dbReference type="GO" id="GO:0004519">
    <property type="term" value="F:endonuclease activity"/>
    <property type="evidence" value="ECO:0007669"/>
    <property type="project" value="UniProtKB-KW"/>
</dbReference>
<evidence type="ECO:0000313" key="6">
    <source>
        <dbReference type="Proteomes" id="UP000199398"/>
    </source>
</evidence>
<dbReference type="Gene3D" id="1.10.30.50">
    <property type="match status" value="1"/>
</dbReference>
<sequence length="454" mass="48588">MDVMGLVSGSGAGGESPQSAIAACSDSELMAVISDAEAVMRAAMAVQVRAIAEAEERRIPTAHGARKTETWLREKLNIAAGEAKNRVLVARMATERATLQGEPIPAELPATAEAIAAGAMTVAHARVIIDGVRRMAPVCTPVELGQAESMLAGYARDYCPHDLAKLAERIRYFFDQDGAFRAEEVQHALRELHYGTAADGMTVIKARLDRETGAKFRAALQPLAAPRPTVDGEPDQRSPGQRNADALNALLDIAIASDQLPRSGGQRPHITVTIDFDDLARALQTPHSGVLPGTLTATGQPITAANVRRLACDAEILPVVLGGDGLPLDVGRAERTAPPHVRAALLLRDGTCAFPACDRPPGTPEAHHIESWIDGGATDLANLVMLCGHHHRAIHNQHWTITVEDNRPLFTPPTTVDPDRRPRPGGRSVGAEHNTLLHQVIPRPRRSEETTHVA</sequence>
<dbReference type="InterPro" id="IPR003870">
    <property type="entry name" value="DUF222"/>
</dbReference>
<dbReference type="Proteomes" id="UP000270697">
    <property type="component" value="Unassembled WGS sequence"/>
</dbReference>
<reference evidence="4 7" key="2">
    <citation type="submission" date="2018-10" db="EMBL/GenBank/DDBJ databases">
        <title>Sequencing the genomes of 1000 actinobacteria strains.</title>
        <authorList>
            <person name="Klenk H.-P."/>
        </authorList>
    </citation>
    <scope>NUCLEOTIDE SEQUENCE [LARGE SCALE GENOMIC DNA]</scope>
    <source>
        <strain evidence="4 7">DSM 45119</strain>
    </source>
</reference>
<dbReference type="Pfam" id="PF02720">
    <property type="entry name" value="DUF222"/>
    <property type="match status" value="1"/>
</dbReference>
<dbReference type="InterPro" id="IPR002711">
    <property type="entry name" value="HNH"/>
</dbReference>
<evidence type="ECO:0000259" key="3">
    <source>
        <dbReference type="SMART" id="SM00507"/>
    </source>
</evidence>
<proteinExistence type="inferred from homology"/>
<evidence type="ECO:0000313" key="4">
    <source>
        <dbReference type="EMBL" id="RKT87272.1"/>
    </source>
</evidence>
<dbReference type="EMBL" id="RBXX01000002">
    <property type="protein sequence ID" value="RKT87272.1"/>
    <property type="molecule type" value="Genomic_DNA"/>
</dbReference>
<feature type="domain" description="HNH nuclease" evidence="3">
    <location>
        <begin position="340"/>
        <end position="392"/>
    </location>
</feature>
<dbReference type="GO" id="GO:0003676">
    <property type="term" value="F:nucleic acid binding"/>
    <property type="evidence" value="ECO:0007669"/>
    <property type="project" value="InterPro"/>
</dbReference>
<reference evidence="5 6" key="1">
    <citation type="submission" date="2016-10" db="EMBL/GenBank/DDBJ databases">
        <authorList>
            <person name="de Groot N.N."/>
        </authorList>
    </citation>
    <scope>NUCLEOTIDE SEQUENCE [LARGE SCALE GENOMIC DNA]</scope>
    <source>
        <strain evidence="5 6">CPCC 201259</strain>
    </source>
</reference>
<dbReference type="CDD" id="cd00085">
    <property type="entry name" value="HNHc"/>
    <property type="match status" value="1"/>
</dbReference>
<accession>A0A1I4VQ46</accession>
<keyword evidence="5" id="KW-0378">Hydrolase</keyword>
<dbReference type="EMBL" id="FOUP01000002">
    <property type="protein sequence ID" value="SFN03215.1"/>
    <property type="molecule type" value="Genomic_DNA"/>
</dbReference>
<protein>
    <submittedName>
        <fullName evidence="5">HNH endonuclease</fullName>
    </submittedName>
</protein>
<evidence type="ECO:0000313" key="7">
    <source>
        <dbReference type="Proteomes" id="UP000270697"/>
    </source>
</evidence>
<dbReference type="InterPro" id="IPR003615">
    <property type="entry name" value="HNH_nuc"/>
</dbReference>
<feature type="region of interest" description="Disordered" evidence="2">
    <location>
        <begin position="409"/>
        <end position="434"/>
    </location>
</feature>
<dbReference type="AlphaFoldDB" id="A0A1I4VQ46"/>
<dbReference type="Proteomes" id="UP000199398">
    <property type="component" value="Unassembled WGS sequence"/>
</dbReference>
<name>A0A1I4VQ46_9PSEU</name>
<keyword evidence="7" id="KW-1185">Reference proteome</keyword>
<gene>
    <name evidence="4" type="ORF">ATL45_5674</name>
    <name evidence="5" type="ORF">SAMN05421805_102313</name>
</gene>
<comment type="similarity">
    <text evidence="1">Belongs to the Rv1128c/1148c/1588c/1702c/1945/3466 family.</text>
</comment>
<organism evidence="5 6">
    <name type="scientific">Saccharopolyspora antimicrobica</name>
    <dbReference type="NCBI Taxonomy" id="455193"/>
    <lineage>
        <taxon>Bacteria</taxon>
        <taxon>Bacillati</taxon>
        <taxon>Actinomycetota</taxon>
        <taxon>Actinomycetes</taxon>
        <taxon>Pseudonocardiales</taxon>
        <taxon>Pseudonocardiaceae</taxon>
        <taxon>Saccharopolyspora</taxon>
    </lineage>
</organism>
<evidence type="ECO:0000256" key="1">
    <source>
        <dbReference type="ARBA" id="ARBA00023450"/>
    </source>
</evidence>
<dbReference type="Pfam" id="PF01844">
    <property type="entry name" value="HNH"/>
    <property type="match status" value="1"/>
</dbReference>
<evidence type="ECO:0000256" key="2">
    <source>
        <dbReference type="SAM" id="MobiDB-lite"/>
    </source>
</evidence>
<dbReference type="STRING" id="455193.SAMN05421805_102313"/>
<keyword evidence="5" id="KW-0540">Nuclease</keyword>
<keyword evidence="5" id="KW-0255">Endonuclease</keyword>